<keyword evidence="4" id="KW-1185">Reference proteome</keyword>
<dbReference type="EMBL" id="JAJFAZ020000003">
    <property type="protein sequence ID" value="KAI5340364.1"/>
    <property type="molecule type" value="Genomic_DNA"/>
</dbReference>
<evidence type="ECO:0000256" key="1">
    <source>
        <dbReference type="SAM" id="MobiDB-lite"/>
    </source>
</evidence>
<accession>A0AAD4WBJ0</accession>
<sequence>MENNRSSPFSSSNPENLLQNNPSPADSDRSLKETDSLSSHCQNQDEEIEISHDEILPTSTLVPHQSPAKEVIQMDPLKDIKLDWWRRDTQRYGIDYHETFAPVAKINTNRALLSLAANLDWPLHQFDVKNAFLHGNLEE</sequence>
<dbReference type="Pfam" id="PF07727">
    <property type="entry name" value="RVT_2"/>
    <property type="match status" value="1"/>
</dbReference>
<gene>
    <name evidence="3" type="ORF">L3X38_019638</name>
</gene>
<feature type="compositionally biased region" description="Basic and acidic residues" evidence="1">
    <location>
        <begin position="26"/>
        <end position="35"/>
    </location>
</feature>
<feature type="region of interest" description="Disordered" evidence="1">
    <location>
        <begin position="1"/>
        <end position="45"/>
    </location>
</feature>
<dbReference type="InterPro" id="IPR013103">
    <property type="entry name" value="RVT_2"/>
</dbReference>
<protein>
    <recommendedName>
        <fullName evidence="2">Reverse transcriptase Ty1/copia-type domain-containing protein</fullName>
    </recommendedName>
</protein>
<dbReference type="AlphaFoldDB" id="A0AAD4WBJ0"/>
<comment type="caution">
    <text evidence="3">The sequence shown here is derived from an EMBL/GenBank/DDBJ whole genome shotgun (WGS) entry which is preliminary data.</text>
</comment>
<name>A0AAD4WBJ0_PRUDU</name>
<evidence type="ECO:0000313" key="3">
    <source>
        <dbReference type="EMBL" id="KAI5340364.1"/>
    </source>
</evidence>
<evidence type="ECO:0000259" key="2">
    <source>
        <dbReference type="Pfam" id="PF07727"/>
    </source>
</evidence>
<dbReference type="Proteomes" id="UP001054821">
    <property type="component" value="Chromosome 3"/>
</dbReference>
<organism evidence="3 4">
    <name type="scientific">Prunus dulcis</name>
    <name type="common">Almond</name>
    <name type="synonym">Amygdalus dulcis</name>
    <dbReference type="NCBI Taxonomy" id="3755"/>
    <lineage>
        <taxon>Eukaryota</taxon>
        <taxon>Viridiplantae</taxon>
        <taxon>Streptophyta</taxon>
        <taxon>Embryophyta</taxon>
        <taxon>Tracheophyta</taxon>
        <taxon>Spermatophyta</taxon>
        <taxon>Magnoliopsida</taxon>
        <taxon>eudicotyledons</taxon>
        <taxon>Gunneridae</taxon>
        <taxon>Pentapetalae</taxon>
        <taxon>rosids</taxon>
        <taxon>fabids</taxon>
        <taxon>Rosales</taxon>
        <taxon>Rosaceae</taxon>
        <taxon>Amygdaloideae</taxon>
        <taxon>Amygdaleae</taxon>
        <taxon>Prunus</taxon>
    </lineage>
</organism>
<evidence type="ECO:0000313" key="4">
    <source>
        <dbReference type="Proteomes" id="UP001054821"/>
    </source>
</evidence>
<feature type="compositionally biased region" description="Low complexity" evidence="1">
    <location>
        <begin position="1"/>
        <end position="16"/>
    </location>
</feature>
<proteinExistence type="predicted"/>
<reference evidence="3 4" key="1">
    <citation type="journal article" date="2022" name="G3 (Bethesda)">
        <title>Whole-genome sequence and methylome profiling of the almond [Prunus dulcis (Mill.) D.A. Webb] cultivar 'Nonpareil'.</title>
        <authorList>
            <person name="D'Amico-Willman K.M."/>
            <person name="Ouma W.Z."/>
            <person name="Meulia T."/>
            <person name="Sideli G.M."/>
            <person name="Gradziel T.M."/>
            <person name="Fresnedo-Ramirez J."/>
        </authorList>
    </citation>
    <scope>NUCLEOTIDE SEQUENCE [LARGE SCALE GENOMIC DNA]</scope>
    <source>
        <strain evidence="3">Clone GOH B32 T37-40</strain>
    </source>
</reference>
<feature type="domain" description="Reverse transcriptase Ty1/copia-type" evidence="2">
    <location>
        <begin position="89"/>
        <end position="139"/>
    </location>
</feature>